<evidence type="ECO:0000313" key="1">
    <source>
        <dbReference type="EMBL" id="MDQ0262458.1"/>
    </source>
</evidence>
<reference evidence="1 2" key="1">
    <citation type="submission" date="2023-07" db="EMBL/GenBank/DDBJ databases">
        <title>Genomic Encyclopedia of Type Strains, Phase IV (KMG-IV): sequencing the most valuable type-strain genomes for metagenomic binning, comparative biology and taxonomic classification.</title>
        <authorList>
            <person name="Goeker M."/>
        </authorList>
    </citation>
    <scope>NUCLEOTIDE SEQUENCE [LARGE SCALE GENOMIC DNA]</scope>
    <source>
        <strain evidence="1 2">DSM 23147</strain>
    </source>
</reference>
<accession>A0ABU0A6D4</accession>
<organism evidence="1 2">
    <name type="scientific">Streptococcus dysgalactiae</name>
    <dbReference type="NCBI Taxonomy" id="1334"/>
    <lineage>
        <taxon>Bacteria</taxon>
        <taxon>Bacillati</taxon>
        <taxon>Bacillota</taxon>
        <taxon>Bacilli</taxon>
        <taxon>Lactobacillales</taxon>
        <taxon>Streptococcaceae</taxon>
        <taxon>Streptococcus</taxon>
    </lineage>
</organism>
<dbReference type="Proteomes" id="UP001237071">
    <property type="component" value="Unassembled WGS sequence"/>
</dbReference>
<name>A0ABU0A6D4_STRDY</name>
<dbReference type="EMBL" id="JAUSTL010000003">
    <property type="protein sequence ID" value="MDQ0262458.1"/>
    <property type="molecule type" value="Genomic_DNA"/>
</dbReference>
<protein>
    <submittedName>
        <fullName evidence="1">Uncharacterized protein</fullName>
    </submittedName>
</protein>
<keyword evidence="2" id="KW-1185">Reference proteome</keyword>
<proteinExistence type="predicted"/>
<evidence type="ECO:0000313" key="2">
    <source>
        <dbReference type="Proteomes" id="UP001237071"/>
    </source>
</evidence>
<gene>
    <name evidence="1" type="ORF">J2S26_000530</name>
</gene>
<comment type="caution">
    <text evidence="1">The sequence shown here is derived from an EMBL/GenBank/DDBJ whole genome shotgun (WGS) entry which is preliminary data.</text>
</comment>
<sequence>MNKIYYDNLISKFFSDIHNNLIERTGYVTVYRQSGLILGWTAGGDTPTYQLLTEINNHFFSTNLEECF</sequence>